<evidence type="ECO:0000313" key="2">
    <source>
        <dbReference type="EnsemblMetazoa" id="Aqu2.1.33985_001"/>
    </source>
</evidence>
<dbReference type="InParanoid" id="A0A1X7V166"/>
<dbReference type="GO" id="GO:0007264">
    <property type="term" value="P:small GTPase-mediated signal transduction"/>
    <property type="evidence" value="ECO:0007669"/>
    <property type="project" value="InterPro"/>
</dbReference>
<dbReference type="GO" id="GO:0005085">
    <property type="term" value="F:guanyl-nucleotide exchange factor activity"/>
    <property type="evidence" value="ECO:0007669"/>
    <property type="project" value="InterPro"/>
</dbReference>
<dbReference type="Gene3D" id="1.10.840.10">
    <property type="entry name" value="Ras guanine-nucleotide exchange factors catalytic domain"/>
    <property type="match status" value="1"/>
</dbReference>
<accession>A0A1X7V166</accession>
<reference evidence="2" key="1">
    <citation type="submission" date="2017-05" db="UniProtKB">
        <authorList>
            <consortium name="EnsemblMetazoa"/>
        </authorList>
    </citation>
    <scope>IDENTIFICATION</scope>
</reference>
<dbReference type="InterPro" id="IPR036964">
    <property type="entry name" value="RASGEF_cat_dom_sf"/>
</dbReference>
<organism evidence="2">
    <name type="scientific">Amphimedon queenslandica</name>
    <name type="common">Sponge</name>
    <dbReference type="NCBI Taxonomy" id="400682"/>
    <lineage>
        <taxon>Eukaryota</taxon>
        <taxon>Metazoa</taxon>
        <taxon>Porifera</taxon>
        <taxon>Demospongiae</taxon>
        <taxon>Heteroscleromorpha</taxon>
        <taxon>Haplosclerida</taxon>
        <taxon>Niphatidae</taxon>
        <taxon>Amphimedon</taxon>
    </lineage>
</organism>
<dbReference type="SUPFAM" id="SSF48366">
    <property type="entry name" value="Ras GEF"/>
    <property type="match status" value="1"/>
</dbReference>
<dbReference type="InterPro" id="IPR023578">
    <property type="entry name" value="Ras_GEF_dom_sf"/>
</dbReference>
<evidence type="ECO:0000259" key="1">
    <source>
        <dbReference type="Pfam" id="PF00617"/>
    </source>
</evidence>
<dbReference type="InterPro" id="IPR001895">
    <property type="entry name" value="RASGEF_cat_dom"/>
</dbReference>
<dbReference type="Pfam" id="PF00617">
    <property type="entry name" value="RasGEF"/>
    <property type="match status" value="1"/>
</dbReference>
<dbReference type="AlphaFoldDB" id="A0A1X7V166"/>
<sequence>MKEGTKTKLMIMKLMMMKLMMMISKELHILNPLKFAQQLTNTLLNMFRKIESVELVDVGWTRKEKEEYSPNLIKMSTYETKTKH</sequence>
<dbReference type="EnsemblMetazoa" id="Aqu2.1.33985_001">
    <property type="protein sequence ID" value="Aqu2.1.33985_001"/>
    <property type="gene ID" value="Aqu2.1.33985"/>
</dbReference>
<feature type="domain" description="Ras-GEF" evidence="1">
    <location>
        <begin position="35"/>
        <end position="78"/>
    </location>
</feature>
<name>A0A1X7V166_AMPQE</name>
<proteinExistence type="predicted"/>
<protein>
    <recommendedName>
        <fullName evidence="1">Ras-GEF domain-containing protein</fullName>
    </recommendedName>
</protein>